<name>A0ACA7P5Q4_9PSED</name>
<keyword evidence="2" id="KW-1185">Reference proteome</keyword>
<gene>
    <name evidence="1" type="ORF">U771_13985</name>
</gene>
<evidence type="ECO:0000313" key="1">
    <source>
        <dbReference type="EMBL" id="AHC35321.1"/>
    </source>
</evidence>
<evidence type="ECO:0000313" key="2">
    <source>
        <dbReference type="Proteomes" id="UP000018725"/>
    </source>
</evidence>
<reference evidence="1 2" key="1">
    <citation type="journal article" date="2014" name="Genome Announc.">
        <title>Complete Genome Sequence of Pseudomonas sp. Strain TKP, Isolated from a gamma-Hexachlorocyclohexane-Degrading Mixed Culture.</title>
        <authorList>
            <person name="Ohtsubo Y."/>
            <person name="Kishida K."/>
            <person name="Sato T."/>
            <person name="Tabata M."/>
            <person name="Kawasumi T."/>
            <person name="Ogura Y."/>
            <person name="Hayashi T."/>
            <person name="Tsuda M."/>
            <person name="Nagata Y."/>
        </authorList>
    </citation>
    <scope>NUCLEOTIDE SEQUENCE [LARGE SCALE GENOMIC DNA]</scope>
    <source>
        <strain evidence="1 2">TKP</strain>
    </source>
</reference>
<organism evidence="1 2">
    <name type="scientific">Pseudomonas gorinensis</name>
    <dbReference type="NCBI Taxonomy" id="3240790"/>
    <lineage>
        <taxon>Bacteria</taxon>
        <taxon>Pseudomonadati</taxon>
        <taxon>Pseudomonadota</taxon>
        <taxon>Gammaproteobacteria</taxon>
        <taxon>Pseudomonadales</taxon>
        <taxon>Pseudomonadaceae</taxon>
        <taxon>Pseudomonas</taxon>
    </lineage>
</organism>
<sequence length="106" mass="11470">MLARLDIGQGQAPVIGVGWTYRSPVGNLVMAKPFPLHPKHPERICWGCDRYCAATDLACGNGADRTMHPAEMIGDDWYEHGDWGVTPEPAAADEPSGATVLRLRGV</sequence>
<dbReference type="Proteomes" id="UP000018725">
    <property type="component" value="Chromosome"/>
</dbReference>
<dbReference type="EMBL" id="CP006852">
    <property type="protein sequence ID" value="AHC35321.1"/>
    <property type="molecule type" value="Genomic_DNA"/>
</dbReference>
<proteinExistence type="predicted"/>
<accession>A0ACA7P5Q4</accession>
<protein>
    <submittedName>
        <fullName evidence="1">Uncharacterized protein</fullName>
    </submittedName>
</protein>